<dbReference type="Gene3D" id="1.10.3210.10">
    <property type="entry name" value="Hypothetical protein af1432"/>
    <property type="match status" value="1"/>
</dbReference>
<protein>
    <submittedName>
        <fullName evidence="1">HD family phosphohydrolase</fullName>
    </submittedName>
</protein>
<evidence type="ECO:0000313" key="2">
    <source>
        <dbReference type="Proteomes" id="UP000515561"/>
    </source>
</evidence>
<name>A0A6S6R9Y5_9FIRM</name>
<dbReference type="SUPFAM" id="SSF109604">
    <property type="entry name" value="HD-domain/PDEase-like"/>
    <property type="match status" value="1"/>
</dbReference>
<evidence type="ECO:0000313" key="1">
    <source>
        <dbReference type="EMBL" id="BCJ96082.1"/>
    </source>
</evidence>
<dbReference type="RefSeq" id="WP_184091780.1">
    <property type="nucleotide sequence ID" value="NZ_AP023367.1"/>
</dbReference>
<keyword evidence="2" id="KW-1185">Reference proteome</keyword>
<keyword evidence="1" id="KW-0378">Hydrolase</keyword>
<organism evidence="1 2">
    <name type="scientific">Anaerocolumna cellulosilytica</name>
    <dbReference type="NCBI Taxonomy" id="433286"/>
    <lineage>
        <taxon>Bacteria</taxon>
        <taxon>Bacillati</taxon>
        <taxon>Bacillota</taxon>
        <taxon>Clostridia</taxon>
        <taxon>Lachnospirales</taxon>
        <taxon>Lachnospiraceae</taxon>
        <taxon>Anaerocolumna</taxon>
    </lineage>
</organism>
<accession>A0A6S6R9Y5</accession>
<sequence length="165" mass="18919">MKKIGKVIEAMIEYYTGDIRRINHFLKVYAYAKTIGELEQLEETMQEILEVTAVVHDIGIKISEEKYNSSAGTYQQIEGPGIARPMLKRLGYEEDFIDRVCFLIGHHHTYHTIDGLDYQILVEADFLVNLDEDKSSAAVIQNVKEKIFKTKAGFKILEQCFGKAR</sequence>
<reference evidence="1 2" key="1">
    <citation type="journal article" date="2016" name="Int. J. Syst. Evol. Microbiol.">
        <title>Descriptions of Anaerotaenia torta gen. nov., sp. nov. and Anaerocolumna cellulosilytica gen. nov., sp. nov. isolated from a methanogenic reactor of cattle waste.</title>
        <authorList>
            <person name="Uek A."/>
            <person name="Ohtaki Y."/>
            <person name="Kaku N."/>
            <person name="Ueki K."/>
        </authorList>
    </citation>
    <scope>NUCLEOTIDE SEQUENCE [LARGE SCALE GENOMIC DNA]</scope>
    <source>
        <strain evidence="1 2">SN021</strain>
    </source>
</reference>
<dbReference type="EMBL" id="AP023367">
    <property type="protein sequence ID" value="BCJ96082.1"/>
    <property type="molecule type" value="Genomic_DNA"/>
</dbReference>
<dbReference type="InterPro" id="IPR006674">
    <property type="entry name" value="HD_domain"/>
</dbReference>
<dbReference type="Proteomes" id="UP000515561">
    <property type="component" value="Chromosome"/>
</dbReference>
<dbReference type="KEGG" id="acel:acsn021_36510"/>
<dbReference type="InterPro" id="IPR003607">
    <property type="entry name" value="HD/PDEase_dom"/>
</dbReference>
<dbReference type="CDD" id="cd00077">
    <property type="entry name" value="HDc"/>
    <property type="match status" value="1"/>
</dbReference>
<dbReference type="AlphaFoldDB" id="A0A6S6R9Y5"/>
<proteinExistence type="predicted"/>
<dbReference type="Pfam" id="PF01966">
    <property type="entry name" value="HD"/>
    <property type="match status" value="1"/>
</dbReference>
<dbReference type="GO" id="GO:0016787">
    <property type="term" value="F:hydrolase activity"/>
    <property type="evidence" value="ECO:0007669"/>
    <property type="project" value="UniProtKB-KW"/>
</dbReference>
<gene>
    <name evidence="1" type="ORF">acsn021_36510</name>
</gene>